<evidence type="ECO:0008006" key="3">
    <source>
        <dbReference type="Google" id="ProtNLM"/>
    </source>
</evidence>
<dbReference type="EMBL" id="MU004197">
    <property type="protein sequence ID" value="KAF2490313.1"/>
    <property type="molecule type" value="Genomic_DNA"/>
</dbReference>
<organism evidence="1 2">
    <name type="scientific">Lophium mytilinum</name>
    <dbReference type="NCBI Taxonomy" id="390894"/>
    <lineage>
        <taxon>Eukaryota</taxon>
        <taxon>Fungi</taxon>
        <taxon>Dikarya</taxon>
        <taxon>Ascomycota</taxon>
        <taxon>Pezizomycotina</taxon>
        <taxon>Dothideomycetes</taxon>
        <taxon>Pleosporomycetidae</taxon>
        <taxon>Mytilinidiales</taxon>
        <taxon>Mytilinidiaceae</taxon>
        <taxon>Lophium</taxon>
    </lineage>
</organism>
<dbReference type="PANTHER" id="PTHR36578:SF1">
    <property type="entry name" value="APPLE DOMAIN-CONTAINING PROTEIN"/>
    <property type="match status" value="1"/>
</dbReference>
<keyword evidence="2" id="KW-1185">Reference proteome</keyword>
<dbReference type="OrthoDB" id="271448at2759"/>
<sequence length="152" mass="16757">MIQHVKLFRPVMGQNLDMIPWATFMLFPRLRQAHSLSPSLEPLLIYLQALSSSAHTPVGYSRVFRAEKGSVSASRYLGSHILTSYSAGNCASLCNAMKGCEGFNIFIERDPSLEPKASKCPNPPSTTNYKCTLWGAPVRKDVNTECGTVPSY</sequence>
<dbReference type="AlphaFoldDB" id="A0A6A6QFC0"/>
<evidence type="ECO:0000313" key="2">
    <source>
        <dbReference type="Proteomes" id="UP000799750"/>
    </source>
</evidence>
<dbReference type="Proteomes" id="UP000799750">
    <property type="component" value="Unassembled WGS sequence"/>
</dbReference>
<evidence type="ECO:0000313" key="1">
    <source>
        <dbReference type="EMBL" id="KAF2490313.1"/>
    </source>
</evidence>
<proteinExistence type="predicted"/>
<name>A0A6A6QFC0_9PEZI</name>
<gene>
    <name evidence="1" type="ORF">BU16DRAFT_148717</name>
</gene>
<protein>
    <recommendedName>
        <fullName evidence="3">Apple domain-containing protein</fullName>
    </recommendedName>
</protein>
<accession>A0A6A6QFC0</accession>
<reference evidence="1" key="1">
    <citation type="journal article" date="2020" name="Stud. Mycol.">
        <title>101 Dothideomycetes genomes: a test case for predicting lifestyles and emergence of pathogens.</title>
        <authorList>
            <person name="Haridas S."/>
            <person name="Albert R."/>
            <person name="Binder M."/>
            <person name="Bloem J."/>
            <person name="Labutti K."/>
            <person name="Salamov A."/>
            <person name="Andreopoulos B."/>
            <person name="Baker S."/>
            <person name="Barry K."/>
            <person name="Bills G."/>
            <person name="Bluhm B."/>
            <person name="Cannon C."/>
            <person name="Castanera R."/>
            <person name="Culley D."/>
            <person name="Daum C."/>
            <person name="Ezra D."/>
            <person name="Gonzalez J."/>
            <person name="Henrissat B."/>
            <person name="Kuo A."/>
            <person name="Liang C."/>
            <person name="Lipzen A."/>
            <person name="Lutzoni F."/>
            <person name="Magnuson J."/>
            <person name="Mondo S."/>
            <person name="Nolan M."/>
            <person name="Ohm R."/>
            <person name="Pangilinan J."/>
            <person name="Park H.-J."/>
            <person name="Ramirez L."/>
            <person name="Alfaro M."/>
            <person name="Sun H."/>
            <person name="Tritt A."/>
            <person name="Yoshinaga Y."/>
            <person name="Zwiers L.-H."/>
            <person name="Turgeon B."/>
            <person name="Goodwin S."/>
            <person name="Spatafora J."/>
            <person name="Crous P."/>
            <person name="Grigoriev I."/>
        </authorList>
    </citation>
    <scope>NUCLEOTIDE SEQUENCE</scope>
    <source>
        <strain evidence="1">CBS 269.34</strain>
    </source>
</reference>
<dbReference type="PANTHER" id="PTHR36578">
    <property type="entry name" value="CHROMOSOME 15, WHOLE GENOME SHOTGUN SEQUENCE"/>
    <property type="match status" value="1"/>
</dbReference>